<accession>A0AAV4KPA9</accession>
<reference evidence="3 6" key="1">
    <citation type="journal article" date="2014" name="Int. J. Syst. Evol. Microbiol.">
        <title>Complete genome sequence of Corynebacterium casei LMG S-19264T (=DSM 44701T), isolated from a smear-ripened cheese.</title>
        <authorList>
            <consortium name="US DOE Joint Genome Institute (JGI-PGF)"/>
            <person name="Walter F."/>
            <person name="Albersmeier A."/>
            <person name="Kalinowski J."/>
            <person name="Ruckert C."/>
        </authorList>
    </citation>
    <scope>NUCLEOTIDE SEQUENCE [LARGE SCALE GENOMIC DNA]</scope>
    <source>
        <strain evidence="3 6">JCM 4205</strain>
    </source>
</reference>
<gene>
    <name evidence="4" type="ORF">CP977_15815</name>
    <name evidence="3" type="ORF">GCM10010497_54950</name>
</gene>
<feature type="transmembrane region" description="Helical" evidence="2">
    <location>
        <begin position="57"/>
        <end position="80"/>
    </location>
</feature>
<name>A0AAV4KPA9_9ACTN</name>
<reference evidence="4 5" key="2">
    <citation type="submission" date="2017-09" db="EMBL/GenBank/DDBJ databases">
        <authorList>
            <person name="Lee N."/>
            <person name="Cho B.-K."/>
        </authorList>
    </citation>
    <scope>NUCLEOTIDE SEQUENCE [LARGE SCALE GENOMIC DNA]</scope>
    <source>
        <strain evidence="4 5">ATCC 19740</strain>
    </source>
</reference>
<dbReference type="Proteomes" id="UP000642014">
    <property type="component" value="Unassembled WGS sequence"/>
</dbReference>
<feature type="compositionally biased region" description="Pro residues" evidence="1">
    <location>
        <begin position="274"/>
        <end position="284"/>
    </location>
</feature>
<evidence type="ECO:0000313" key="6">
    <source>
        <dbReference type="Proteomes" id="UP000642014"/>
    </source>
</evidence>
<evidence type="ECO:0000313" key="5">
    <source>
        <dbReference type="Proteomes" id="UP000326029"/>
    </source>
</evidence>
<evidence type="ECO:0000313" key="4">
    <source>
        <dbReference type="EMBL" id="QEV33454.1"/>
    </source>
</evidence>
<feature type="region of interest" description="Disordered" evidence="1">
    <location>
        <begin position="91"/>
        <end position="110"/>
    </location>
</feature>
<keyword evidence="2" id="KW-1133">Transmembrane helix</keyword>
<keyword evidence="2" id="KW-0472">Membrane</keyword>
<dbReference type="EMBL" id="CP023693">
    <property type="protein sequence ID" value="QEV33454.1"/>
    <property type="molecule type" value="Genomic_DNA"/>
</dbReference>
<proteinExistence type="predicted"/>
<evidence type="ECO:0000256" key="1">
    <source>
        <dbReference type="SAM" id="MobiDB-lite"/>
    </source>
</evidence>
<organism evidence="3 6">
    <name type="scientific">Streptomyces cinereoruber</name>
    <dbReference type="NCBI Taxonomy" id="67260"/>
    <lineage>
        <taxon>Bacteria</taxon>
        <taxon>Bacillati</taxon>
        <taxon>Actinomycetota</taxon>
        <taxon>Actinomycetes</taxon>
        <taxon>Kitasatosporales</taxon>
        <taxon>Streptomycetaceae</taxon>
        <taxon>Streptomyces</taxon>
    </lineage>
</organism>
<dbReference type="AlphaFoldDB" id="A0AAV4KPA9"/>
<evidence type="ECO:0008006" key="7">
    <source>
        <dbReference type="Google" id="ProtNLM"/>
    </source>
</evidence>
<feature type="region of interest" description="Disordered" evidence="1">
    <location>
        <begin position="270"/>
        <end position="290"/>
    </location>
</feature>
<sequence length="429" mass="45282">MPRNDGPHPENPPHDAFEEELGTVLRRTGDGFAADDRRELVEGGLRRGRRRLARRRLAVTGSALALVAMAAGGVYGGLFFGPTGAVDTASVAAPPKPTSATEPTGPLPDTARIPVKEAAAVLKAHTPAGRWTIDNENGLGQGVLGVYDDGNGKAAVTVLLSRSYGPGEAGEGMVTCPDKAHVPDAECTTEKLPGVGRLMLLQGYEYPDRREDTKDWRATLLTEDGFIVDVNEYNAAAEKGAPVSRENPPFTLAQLKALVTADAWRPLLAKLPEPSQPGTPPSAPDEPSGEAVRATLLSLLPKGLKAEGKGGRDDYGYVSLLVDDGKGRSFVEVNVQTGMDDVADHLRAVGATTLPDGRLVGVTREAAEKGGDGVVARTVDTLTPEGFRVVITTLNSDGYRAPATRAEPALTVEQLKAIALSPKWQKLIK</sequence>
<dbReference type="EMBL" id="BMSJ01000012">
    <property type="protein sequence ID" value="GGR44569.1"/>
    <property type="molecule type" value="Genomic_DNA"/>
</dbReference>
<protein>
    <recommendedName>
        <fullName evidence="7">CU044_5270 family protein</fullName>
    </recommendedName>
</protein>
<evidence type="ECO:0000313" key="3">
    <source>
        <dbReference type="EMBL" id="GGR44569.1"/>
    </source>
</evidence>
<reference evidence="3" key="3">
    <citation type="submission" date="2023-08" db="EMBL/GenBank/DDBJ databases">
        <authorList>
            <person name="Sun Q."/>
            <person name="Ohkuma M."/>
        </authorList>
    </citation>
    <scope>NUCLEOTIDE SEQUENCE</scope>
    <source>
        <strain evidence="3">JCM 4205</strain>
    </source>
</reference>
<keyword evidence="5" id="KW-1185">Reference proteome</keyword>
<dbReference type="GeneID" id="95455238"/>
<evidence type="ECO:0000256" key="2">
    <source>
        <dbReference type="SAM" id="Phobius"/>
    </source>
</evidence>
<dbReference type="RefSeq" id="WP_152370331.1">
    <property type="nucleotide sequence ID" value="NZ_BMSJ01000012.1"/>
</dbReference>
<dbReference type="Proteomes" id="UP000326029">
    <property type="component" value="Chromosome"/>
</dbReference>
<keyword evidence="2" id="KW-0812">Transmembrane</keyword>